<dbReference type="Proteomes" id="UP000243528">
    <property type="component" value="Unassembled WGS sequence"/>
</dbReference>
<feature type="non-terminal residue" evidence="1">
    <location>
        <position position="101"/>
    </location>
</feature>
<gene>
    <name evidence="1" type="ORF">CLV30_12477</name>
</gene>
<proteinExistence type="predicted"/>
<keyword evidence="2" id="KW-1185">Reference proteome</keyword>
<accession>A0A2P8DIK2</accession>
<evidence type="ECO:0000313" key="1">
    <source>
        <dbReference type="EMBL" id="PSK96989.1"/>
    </source>
</evidence>
<name>A0A2P8DIK2_9ACTN</name>
<dbReference type="EMBL" id="PYGE01000024">
    <property type="protein sequence ID" value="PSK96989.1"/>
    <property type="molecule type" value="Genomic_DNA"/>
</dbReference>
<dbReference type="AlphaFoldDB" id="A0A2P8DIK2"/>
<comment type="caution">
    <text evidence="1">The sequence shown here is derived from an EMBL/GenBank/DDBJ whole genome shotgun (WGS) entry which is preliminary data.</text>
</comment>
<protein>
    <submittedName>
        <fullName evidence="1">Uncharacterized protein</fullName>
    </submittedName>
</protein>
<evidence type="ECO:0000313" key="2">
    <source>
        <dbReference type="Proteomes" id="UP000243528"/>
    </source>
</evidence>
<reference evidence="1 2" key="1">
    <citation type="submission" date="2018-03" db="EMBL/GenBank/DDBJ databases">
        <title>Genomic Encyclopedia of Archaeal and Bacterial Type Strains, Phase II (KMG-II): from individual species to whole genera.</title>
        <authorList>
            <person name="Goeker M."/>
        </authorList>
    </citation>
    <scope>NUCLEOTIDE SEQUENCE [LARGE SCALE GENOMIC DNA]</scope>
    <source>
        <strain evidence="1 2">DSM 45211</strain>
    </source>
</reference>
<organism evidence="1 2">
    <name type="scientific">Haloactinopolyspora alba</name>
    <dbReference type="NCBI Taxonomy" id="648780"/>
    <lineage>
        <taxon>Bacteria</taxon>
        <taxon>Bacillati</taxon>
        <taxon>Actinomycetota</taxon>
        <taxon>Actinomycetes</taxon>
        <taxon>Jiangellales</taxon>
        <taxon>Jiangellaceae</taxon>
        <taxon>Haloactinopolyspora</taxon>
    </lineage>
</organism>
<sequence>MGCVGTVFGRTGVNVSDDDTQTPADGTLATLLGRARGPELAALLAGLDVEALSAHELVLVLQAQERLKAHVEAVQVDALAELCERPEYARCSCPVDVVHEH</sequence>